<proteinExistence type="predicted"/>
<keyword evidence="2" id="KW-1185">Reference proteome</keyword>
<dbReference type="EMBL" id="JADYXP020000012">
    <property type="protein sequence ID" value="KAL0113761.1"/>
    <property type="molecule type" value="Genomic_DNA"/>
</dbReference>
<dbReference type="Proteomes" id="UP001430953">
    <property type="component" value="Unassembled WGS sequence"/>
</dbReference>
<dbReference type="AlphaFoldDB" id="A0AAW2FH94"/>
<reference evidence="1 2" key="1">
    <citation type="submission" date="2023-03" db="EMBL/GenBank/DDBJ databases">
        <title>High recombination rates correlate with genetic variation in Cardiocondyla obscurior ants.</title>
        <authorList>
            <person name="Errbii M."/>
        </authorList>
    </citation>
    <scope>NUCLEOTIDE SEQUENCE [LARGE SCALE GENOMIC DNA]</scope>
    <source>
        <strain evidence="1">Alpha-2009</strain>
        <tissue evidence="1">Whole body</tissue>
    </source>
</reference>
<gene>
    <name evidence="1" type="ORF">PUN28_012703</name>
</gene>
<name>A0AAW2FH94_9HYME</name>
<sequence length="95" mass="10959">MYRTYVNVKVYFHMNDGTAYQAYGSVTLETILRSVANYSSVSAYSRNSSRSVTITGISIDRFVNYLILHRLSLLHELVSSFVNINGFQIRIFFLF</sequence>
<accession>A0AAW2FH94</accession>
<evidence type="ECO:0000313" key="1">
    <source>
        <dbReference type="EMBL" id="KAL0113761.1"/>
    </source>
</evidence>
<organism evidence="1 2">
    <name type="scientific">Cardiocondyla obscurior</name>
    <dbReference type="NCBI Taxonomy" id="286306"/>
    <lineage>
        <taxon>Eukaryota</taxon>
        <taxon>Metazoa</taxon>
        <taxon>Ecdysozoa</taxon>
        <taxon>Arthropoda</taxon>
        <taxon>Hexapoda</taxon>
        <taxon>Insecta</taxon>
        <taxon>Pterygota</taxon>
        <taxon>Neoptera</taxon>
        <taxon>Endopterygota</taxon>
        <taxon>Hymenoptera</taxon>
        <taxon>Apocrita</taxon>
        <taxon>Aculeata</taxon>
        <taxon>Formicoidea</taxon>
        <taxon>Formicidae</taxon>
        <taxon>Myrmicinae</taxon>
        <taxon>Cardiocondyla</taxon>
    </lineage>
</organism>
<comment type="caution">
    <text evidence="1">The sequence shown here is derived from an EMBL/GenBank/DDBJ whole genome shotgun (WGS) entry which is preliminary data.</text>
</comment>
<evidence type="ECO:0000313" key="2">
    <source>
        <dbReference type="Proteomes" id="UP001430953"/>
    </source>
</evidence>
<protein>
    <submittedName>
        <fullName evidence="1">Uncharacterized protein</fullName>
    </submittedName>
</protein>